<dbReference type="OrthoDB" id="5325112at2759"/>
<protein>
    <recommendedName>
        <fullName evidence="1">CNH domain-containing protein</fullName>
    </recommendedName>
</protein>
<feature type="domain" description="CNH" evidence="1">
    <location>
        <begin position="24"/>
        <end position="104"/>
    </location>
</feature>
<proteinExistence type="predicted"/>
<dbReference type="Pfam" id="PF00780">
    <property type="entry name" value="CNH"/>
    <property type="match status" value="1"/>
</dbReference>
<dbReference type="InterPro" id="IPR001180">
    <property type="entry name" value="CNH_dom"/>
</dbReference>
<organism evidence="2 3">
    <name type="scientific">Callosobruchus maculatus</name>
    <name type="common">Southern cowpea weevil</name>
    <name type="synonym">Pulse bruchid</name>
    <dbReference type="NCBI Taxonomy" id="64391"/>
    <lineage>
        <taxon>Eukaryota</taxon>
        <taxon>Metazoa</taxon>
        <taxon>Ecdysozoa</taxon>
        <taxon>Arthropoda</taxon>
        <taxon>Hexapoda</taxon>
        <taxon>Insecta</taxon>
        <taxon>Pterygota</taxon>
        <taxon>Neoptera</taxon>
        <taxon>Endopterygota</taxon>
        <taxon>Coleoptera</taxon>
        <taxon>Polyphaga</taxon>
        <taxon>Cucujiformia</taxon>
        <taxon>Chrysomeloidea</taxon>
        <taxon>Chrysomelidae</taxon>
        <taxon>Bruchinae</taxon>
        <taxon>Bruchini</taxon>
        <taxon>Callosobruchus</taxon>
    </lineage>
</organism>
<accession>A0A653DQD0</accession>
<dbReference type="EMBL" id="CAACVG010013238">
    <property type="protein sequence ID" value="VEN61538.1"/>
    <property type="molecule type" value="Genomic_DNA"/>
</dbReference>
<dbReference type="GO" id="GO:0005737">
    <property type="term" value="C:cytoplasm"/>
    <property type="evidence" value="ECO:0007669"/>
    <property type="project" value="TreeGrafter"/>
</dbReference>
<feature type="non-terminal residue" evidence="2">
    <location>
        <position position="1"/>
    </location>
</feature>
<dbReference type="GO" id="GO:0006914">
    <property type="term" value="P:autophagy"/>
    <property type="evidence" value="ECO:0007669"/>
    <property type="project" value="TreeGrafter"/>
</dbReference>
<evidence type="ECO:0000313" key="3">
    <source>
        <dbReference type="Proteomes" id="UP000410492"/>
    </source>
</evidence>
<gene>
    <name evidence="2" type="ORF">CALMAC_LOCUS18917</name>
</gene>
<dbReference type="GO" id="GO:0016020">
    <property type="term" value="C:membrane"/>
    <property type="evidence" value="ECO:0007669"/>
    <property type="project" value="TreeGrafter"/>
</dbReference>
<evidence type="ECO:0000313" key="2">
    <source>
        <dbReference type="EMBL" id="VEN61538.1"/>
    </source>
</evidence>
<keyword evidence="3" id="KW-1185">Reference proteome</keyword>
<dbReference type="GO" id="GO:0034058">
    <property type="term" value="P:endosomal vesicle fusion"/>
    <property type="evidence" value="ECO:0007669"/>
    <property type="project" value="TreeGrafter"/>
</dbReference>
<evidence type="ECO:0000259" key="1">
    <source>
        <dbReference type="Pfam" id="PF00780"/>
    </source>
</evidence>
<dbReference type="PANTHER" id="PTHR12894:SF49">
    <property type="entry name" value="VAM6_VPS39-LIKE PROTEIN"/>
    <property type="match status" value="1"/>
</dbReference>
<dbReference type="InterPro" id="IPR032914">
    <property type="entry name" value="Vam6/VPS39/TRAP1"/>
</dbReference>
<dbReference type="PANTHER" id="PTHR12894">
    <property type="entry name" value="CNH DOMAIN CONTAINING"/>
    <property type="match status" value="1"/>
</dbReference>
<sequence length="147" mass="16216">LDGDSPGKYTDLFPTSSTRSSEPCITKVSQTTFALCRESQSVIVNVKGETERNKALRWSEIPINIAWDEPYALGIITDGIEVLTLEPSSLVQTLGNMPKVRFIVAAQQGLLYAAAISQIWCIHSVDIAKQRKILVDGKHFQLALKLT</sequence>
<dbReference type="AlphaFoldDB" id="A0A653DQD0"/>
<name>A0A653DQD0_CALMS</name>
<dbReference type="Proteomes" id="UP000410492">
    <property type="component" value="Unassembled WGS sequence"/>
</dbReference>
<feature type="non-terminal residue" evidence="2">
    <location>
        <position position="147"/>
    </location>
</feature>
<reference evidence="2 3" key="1">
    <citation type="submission" date="2019-01" db="EMBL/GenBank/DDBJ databases">
        <authorList>
            <person name="Sayadi A."/>
        </authorList>
    </citation>
    <scope>NUCLEOTIDE SEQUENCE [LARGE SCALE GENOMIC DNA]</scope>
</reference>